<dbReference type="Proteomes" id="UP000481852">
    <property type="component" value="Unassembled WGS sequence"/>
</dbReference>
<feature type="transmembrane region" description="Helical" evidence="4">
    <location>
        <begin position="47"/>
        <end position="68"/>
    </location>
</feature>
<comment type="caution">
    <text evidence="5">The sequence shown here is derived from an EMBL/GenBank/DDBJ whole genome shotgun (WGS) entry which is preliminary data.</text>
</comment>
<keyword evidence="4" id="KW-0812">Transmembrane</keyword>
<dbReference type="NCBIfam" id="NF033745">
    <property type="entry name" value="class_C_sortase"/>
    <property type="match status" value="1"/>
</dbReference>
<feature type="active site" description="Proton donor/acceptor" evidence="2">
    <location>
        <position position="189"/>
    </location>
</feature>
<dbReference type="InterPro" id="IPR023365">
    <property type="entry name" value="Sortase_dom-sf"/>
</dbReference>
<feature type="transmembrane region" description="Helical" evidence="4">
    <location>
        <begin position="288"/>
        <end position="308"/>
    </location>
</feature>
<reference evidence="5 6" key="1">
    <citation type="submission" date="2019-08" db="EMBL/GenBank/DDBJ databases">
        <title>In-depth cultivation of the pig gut microbiome towards novel bacterial diversity and tailored functional studies.</title>
        <authorList>
            <person name="Wylensek D."/>
            <person name="Hitch T.C.A."/>
            <person name="Clavel T."/>
        </authorList>
    </citation>
    <scope>NUCLEOTIDE SEQUENCE [LARGE SCALE GENOMIC DNA]</scope>
    <source>
        <strain evidence="5 6">Oil+RF-744-WCA-WT-11</strain>
    </source>
</reference>
<dbReference type="AlphaFoldDB" id="A0A6L5X522"/>
<organism evidence="5 6">
    <name type="scientific">Porcincola intestinalis</name>
    <dbReference type="NCBI Taxonomy" id="2606632"/>
    <lineage>
        <taxon>Bacteria</taxon>
        <taxon>Bacillati</taxon>
        <taxon>Bacillota</taxon>
        <taxon>Clostridia</taxon>
        <taxon>Lachnospirales</taxon>
        <taxon>Lachnospiraceae</taxon>
        <taxon>Porcincola</taxon>
    </lineage>
</organism>
<name>A0A6L5X522_9FIRM</name>
<dbReference type="InterPro" id="IPR042002">
    <property type="entry name" value="Sortase_C"/>
</dbReference>
<dbReference type="Gene3D" id="2.40.260.10">
    <property type="entry name" value="Sortase"/>
    <property type="match status" value="1"/>
</dbReference>
<feature type="active site" description="Acyl-thioester intermediate" evidence="2">
    <location>
        <position position="251"/>
    </location>
</feature>
<evidence type="ECO:0000313" key="6">
    <source>
        <dbReference type="Proteomes" id="UP000481852"/>
    </source>
</evidence>
<dbReference type="CDD" id="cd05827">
    <property type="entry name" value="Sortase_C"/>
    <property type="match status" value="1"/>
</dbReference>
<keyword evidence="1" id="KW-0378">Hydrolase</keyword>
<dbReference type="EMBL" id="VULZ01000012">
    <property type="protein sequence ID" value="MSS15481.1"/>
    <property type="molecule type" value="Genomic_DNA"/>
</dbReference>
<accession>A0A6L5X522</accession>
<proteinExistence type="predicted"/>
<dbReference type="SUPFAM" id="SSF63817">
    <property type="entry name" value="Sortase"/>
    <property type="match status" value="1"/>
</dbReference>
<sequence>MRGSLCRIIVNQNTSPKQLNKENAGENAGKGRRHGASARRKKRGSRLVNAVLILIFLAGVGLLVYPTFSDWWNDLHQSRAIAGYVEKVSDMSDEKNRAMWEAAQAYNKKLLAKSGDRFALTYEEKEAYNKVLDVTGTGIMGYVNIPKIAVSLPIYHGTDPAVLEIAVGHIEGSSLPVGGKGTHCVISGHRGLPSAKLFTDIDQLKEGDTFQIQVLNRTLTYEVDQIRIVLPDQLEDLTIDPDKDYCTLVTCTPYGVNTHRLLVRGHRIKEEQTDFVVSADAVLIEPRYVIPFIALPMLLLIALWILFFSGRSRRAGNKEDRGR</sequence>
<gene>
    <name evidence="5" type="ORF">FYJ35_10610</name>
</gene>
<evidence type="ECO:0000256" key="4">
    <source>
        <dbReference type="SAM" id="Phobius"/>
    </source>
</evidence>
<dbReference type="Pfam" id="PF04203">
    <property type="entry name" value="Sortase"/>
    <property type="match status" value="1"/>
</dbReference>
<protein>
    <submittedName>
        <fullName evidence="5">Class C sortase</fullName>
    </submittedName>
</protein>
<feature type="compositionally biased region" description="Basic residues" evidence="3">
    <location>
        <begin position="30"/>
        <end position="41"/>
    </location>
</feature>
<dbReference type="InterPro" id="IPR005754">
    <property type="entry name" value="Sortase"/>
</dbReference>
<keyword evidence="6" id="KW-1185">Reference proteome</keyword>
<dbReference type="NCBIfam" id="TIGR01076">
    <property type="entry name" value="sortase_fam"/>
    <property type="match status" value="1"/>
</dbReference>
<evidence type="ECO:0000313" key="5">
    <source>
        <dbReference type="EMBL" id="MSS15481.1"/>
    </source>
</evidence>
<keyword evidence="4" id="KW-1133">Transmembrane helix</keyword>
<feature type="region of interest" description="Disordered" evidence="3">
    <location>
        <begin position="16"/>
        <end position="41"/>
    </location>
</feature>
<evidence type="ECO:0000256" key="1">
    <source>
        <dbReference type="ARBA" id="ARBA00022801"/>
    </source>
</evidence>
<dbReference type="GO" id="GO:0016787">
    <property type="term" value="F:hydrolase activity"/>
    <property type="evidence" value="ECO:0007669"/>
    <property type="project" value="UniProtKB-KW"/>
</dbReference>
<evidence type="ECO:0000256" key="3">
    <source>
        <dbReference type="SAM" id="MobiDB-lite"/>
    </source>
</evidence>
<keyword evidence="4" id="KW-0472">Membrane</keyword>
<evidence type="ECO:0000256" key="2">
    <source>
        <dbReference type="PIRSR" id="PIRSR605754-1"/>
    </source>
</evidence>